<sequence>MTRIPSLAIAGLAGLLLLGSLAGCANSQSGSSYGRSSTRQEMAVRQGVVESVRKVTIEGGNTPVGTVAGAAIGGMAGSNVGSGRGSTVGAILGAVAGGMAGSALEEKISKKDGVEITVKLDNGNLVAIVQEADEEFHPGERVRILSGNGSSRVSH</sequence>
<protein>
    <submittedName>
        <fullName evidence="8">Outer membrane lipoprotein SlyB</fullName>
    </submittedName>
</protein>
<evidence type="ECO:0000256" key="1">
    <source>
        <dbReference type="ARBA" id="ARBA00004459"/>
    </source>
</evidence>
<dbReference type="PROSITE" id="PS51257">
    <property type="entry name" value="PROKAR_LIPOPROTEIN"/>
    <property type="match status" value="1"/>
</dbReference>
<feature type="signal peptide" evidence="6">
    <location>
        <begin position="1"/>
        <end position="25"/>
    </location>
</feature>
<accession>A0ABY0INR3</accession>
<reference evidence="8 9" key="1">
    <citation type="submission" date="2019-02" db="EMBL/GenBank/DDBJ databases">
        <title>Genomic Encyclopedia of Type Strains, Phase IV (KMG-IV): sequencing the most valuable type-strain genomes for metagenomic binning, comparative biology and taxonomic classification.</title>
        <authorList>
            <person name="Goeker M."/>
        </authorList>
    </citation>
    <scope>NUCLEOTIDE SEQUENCE [LARGE SCALE GENOMIC DNA]</scope>
    <source>
        <strain evidence="8 9">DSM 21223</strain>
    </source>
</reference>
<keyword evidence="3" id="KW-0472">Membrane</keyword>
<evidence type="ECO:0000256" key="3">
    <source>
        <dbReference type="ARBA" id="ARBA00023136"/>
    </source>
</evidence>
<name>A0ABY0INR3_9RHOO</name>
<dbReference type="InterPro" id="IPR051407">
    <property type="entry name" value="Bact_OM_lipoprot/Surf_antigen"/>
</dbReference>
<keyword evidence="4" id="KW-0564">Palmitate</keyword>
<evidence type="ECO:0000313" key="8">
    <source>
        <dbReference type="EMBL" id="RZT76851.1"/>
    </source>
</evidence>
<evidence type="ECO:0000256" key="5">
    <source>
        <dbReference type="ARBA" id="ARBA00023288"/>
    </source>
</evidence>
<dbReference type="InterPro" id="IPR008816">
    <property type="entry name" value="Gly_zipper_2TM_dom"/>
</dbReference>
<dbReference type="Proteomes" id="UP000292136">
    <property type="component" value="Unassembled WGS sequence"/>
</dbReference>
<keyword evidence="5 8" id="KW-0449">Lipoprotein</keyword>
<dbReference type="PANTHER" id="PTHR35603">
    <property type="match status" value="1"/>
</dbReference>
<gene>
    <name evidence="8" type="ORF">EV678_2735</name>
</gene>
<feature type="chain" id="PRO_5045502804" evidence="6">
    <location>
        <begin position="26"/>
        <end position="155"/>
    </location>
</feature>
<proteinExistence type="predicted"/>
<comment type="caution">
    <text evidence="8">The sequence shown here is derived from an EMBL/GenBank/DDBJ whole genome shotgun (WGS) entry which is preliminary data.</text>
</comment>
<evidence type="ECO:0000256" key="6">
    <source>
        <dbReference type="SAM" id="SignalP"/>
    </source>
</evidence>
<dbReference type="EMBL" id="SHKM01000002">
    <property type="protein sequence ID" value="RZT76851.1"/>
    <property type="molecule type" value="Genomic_DNA"/>
</dbReference>
<keyword evidence="9" id="KW-1185">Reference proteome</keyword>
<comment type="subcellular location">
    <subcellularLocation>
        <location evidence="1">Cell outer membrane</location>
        <topology evidence="1">Lipid-anchor</topology>
    </subcellularLocation>
</comment>
<dbReference type="PANTHER" id="PTHR35603:SF1">
    <property type="entry name" value="OUTER MEMBRANE LIPOPROTEIN SLYB"/>
    <property type="match status" value="1"/>
</dbReference>
<dbReference type="Pfam" id="PF05433">
    <property type="entry name" value="Rick_17kDa_Anti"/>
    <property type="match status" value="1"/>
</dbReference>
<evidence type="ECO:0000259" key="7">
    <source>
        <dbReference type="Pfam" id="PF05433"/>
    </source>
</evidence>
<organism evidence="8 9">
    <name type="scientific">Azospira oryzae</name>
    <dbReference type="NCBI Taxonomy" id="146939"/>
    <lineage>
        <taxon>Bacteria</taxon>
        <taxon>Pseudomonadati</taxon>
        <taxon>Pseudomonadota</taxon>
        <taxon>Betaproteobacteria</taxon>
        <taxon>Rhodocyclales</taxon>
        <taxon>Rhodocyclaceae</taxon>
        <taxon>Azospira</taxon>
    </lineage>
</organism>
<evidence type="ECO:0000256" key="4">
    <source>
        <dbReference type="ARBA" id="ARBA00023139"/>
    </source>
</evidence>
<keyword evidence="2 6" id="KW-0732">Signal</keyword>
<feature type="domain" description="Glycine zipper 2TM" evidence="7">
    <location>
        <begin position="64"/>
        <end position="104"/>
    </location>
</feature>
<dbReference type="RefSeq" id="WP_130459902.1">
    <property type="nucleotide sequence ID" value="NZ_SHKM01000002.1"/>
</dbReference>
<evidence type="ECO:0000313" key="9">
    <source>
        <dbReference type="Proteomes" id="UP000292136"/>
    </source>
</evidence>
<evidence type="ECO:0000256" key="2">
    <source>
        <dbReference type="ARBA" id="ARBA00022729"/>
    </source>
</evidence>